<dbReference type="EMBL" id="DSVQ01000016">
    <property type="protein sequence ID" value="HGT40473.1"/>
    <property type="molecule type" value="Genomic_DNA"/>
</dbReference>
<evidence type="ECO:0000256" key="1">
    <source>
        <dbReference type="SAM" id="Phobius"/>
    </source>
</evidence>
<evidence type="ECO:0008006" key="3">
    <source>
        <dbReference type="Google" id="ProtNLM"/>
    </source>
</evidence>
<proteinExistence type="predicted"/>
<keyword evidence="1" id="KW-0812">Transmembrane</keyword>
<protein>
    <recommendedName>
        <fullName evidence="3">Zinc-finger domain-containing protein</fullName>
    </recommendedName>
</protein>
<keyword evidence="1" id="KW-1133">Transmembrane helix</keyword>
<evidence type="ECO:0000313" key="2">
    <source>
        <dbReference type="EMBL" id="HGT40473.1"/>
    </source>
</evidence>
<accession>A0A7C4LMF1</accession>
<organism evidence="2">
    <name type="scientific">Schlesneria paludicola</name>
    <dbReference type="NCBI Taxonomy" id="360056"/>
    <lineage>
        <taxon>Bacteria</taxon>
        <taxon>Pseudomonadati</taxon>
        <taxon>Planctomycetota</taxon>
        <taxon>Planctomycetia</taxon>
        <taxon>Planctomycetales</taxon>
        <taxon>Planctomycetaceae</taxon>
        <taxon>Schlesneria</taxon>
    </lineage>
</organism>
<gene>
    <name evidence="2" type="ORF">ENS64_14600</name>
</gene>
<comment type="caution">
    <text evidence="2">The sequence shown here is derived from an EMBL/GenBank/DDBJ whole genome shotgun (WGS) entry which is preliminary data.</text>
</comment>
<sequence length="360" mass="40126">MNQQPAADERTRRLIAEFIDGELSAADAAELSRLLKTDPRHAEQVVDQLLLDSLLSEELGSESLTALVDLVADAPSRDAQLRAAASLGVFRLPRGSRRFWQSLAGVAVVAALMAAFLLGRWESSALANAATIVQAAMETHAAPVERIYIVRTERSATGDVGVPIPRDVRVATQGDRFYVEMNRGERRWFWGLDAKGAIWLTLGPRRAIIVDQEECGAPLQYLSHLYTLNLESLLQNVLKHCTLIHEEGPGAAHSITAIPRRRWRAGGLRKATIEVDRETKAVRRLVIERDIPQHGASTVTFTLVDARAPDEAKYRPEGHLVEPFRLLTRETQPDQRRQLLMNWFGPAAERWLKTSETNSP</sequence>
<name>A0A7C4LMF1_9PLAN</name>
<keyword evidence="1" id="KW-0472">Membrane</keyword>
<reference evidence="2" key="1">
    <citation type="journal article" date="2020" name="mSystems">
        <title>Genome- and Community-Level Interaction Insights into Carbon Utilization and Element Cycling Functions of Hydrothermarchaeota in Hydrothermal Sediment.</title>
        <authorList>
            <person name="Zhou Z."/>
            <person name="Liu Y."/>
            <person name="Xu W."/>
            <person name="Pan J."/>
            <person name="Luo Z.H."/>
            <person name="Li M."/>
        </authorList>
    </citation>
    <scope>NUCLEOTIDE SEQUENCE [LARGE SCALE GENOMIC DNA]</scope>
    <source>
        <strain evidence="2">SpSt-508</strain>
    </source>
</reference>
<feature type="transmembrane region" description="Helical" evidence="1">
    <location>
        <begin position="99"/>
        <end position="118"/>
    </location>
</feature>
<dbReference type="AlphaFoldDB" id="A0A7C4LMF1"/>